<sequence>MHNAPSTKLHHTPSTMHHAAPCAILRHAPNTKHHAPCTMHHAPCTVHHAASSDMRGLCRSEALTTFVRIPHAALLPHPPTLTNPHQALQ</sequence>
<comment type="caution">
    <text evidence="1">The sequence shown here is derived from an EMBL/GenBank/DDBJ whole genome shotgun (WGS) entry which is preliminary data.</text>
</comment>
<evidence type="ECO:0000313" key="2">
    <source>
        <dbReference type="Proteomes" id="UP000324222"/>
    </source>
</evidence>
<accession>A0A5B7CQX0</accession>
<organism evidence="1 2">
    <name type="scientific">Portunus trituberculatus</name>
    <name type="common">Swimming crab</name>
    <name type="synonym">Neptunus trituberculatus</name>
    <dbReference type="NCBI Taxonomy" id="210409"/>
    <lineage>
        <taxon>Eukaryota</taxon>
        <taxon>Metazoa</taxon>
        <taxon>Ecdysozoa</taxon>
        <taxon>Arthropoda</taxon>
        <taxon>Crustacea</taxon>
        <taxon>Multicrustacea</taxon>
        <taxon>Malacostraca</taxon>
        <taxon>Eumalacostraca</taxon>
        <taxon>Eucarida</taxon>
        <taxon>Decapoda</taxon>
        <taxon>Pleocyemata</taxon>
        <taxon>Brachyura</taxon>
        <taxon>Eubrachyura</taxon>
        <taxon>Portunoidea</taxon>
        <taxon>Portunidae</taxon>
        <taxon>Portuninae</taxon>
        <taxon>Portunus</taxon>
    </lineage>
</organism>
<name>A0A5B7CQX0_PORTR</name>
<reference evidence="1 2" key="1">
    <citation type="submission" date="2019-05" db="EMBL/GenBank/DDBJ databases">
        <title>Another draft genome of Portunus trituberculatus and its Hox gene families provides insights of decapod evolution.</title>
        <authorList>
            <person name="Jeong J.-H."/>
            <person name="Song I."/>
            <person name="Kim S."/>
            <person name="Choi T."/>
            <person name="Kim D."/>
            <person name="Ryu S."/>
            <person name="Kim W."/>
        </authorList>
    </citation>
    <scope>NUCLEOTIDE SEQUENCE [LARGE SCALE GENOMIC DNA]</scope>
    <source>
        <tissue evidence="1">Muscle</tissue>
    </source>
</reference>
<keyword evidence="2" id="KW-1185">Reference proteome</keyword>
<dbReference type="EMBL" id="VSRR010000187">
    <property type="protein sequence ID" value="MPC11909.1"/>
    <property type="molecule type" value="Genomic_DNA"/>
</dbReference>
<evidence type="ECO:0000313" key="1">
    <source>
        <dbReference type="EMBL" id="MPC11909.1"/>
    </source>
</evidence>
<dbReference type="Proteomes" id="UP000324222">
    <property type="component" value="Unassembled WGS sequence"/>
</dbReference>
<gene>
    <name evidence="1" type="ORF">E2C01_004583</name>
</gene>
<proteinExistence type="predicted"/>
<protein>
    <submittedName>
        <fullName evidence="1">Uncharacterized protein</fullName>
    </submittedName>
</protein>
<dbReference type="AlphaFoldDB" id="A0A5B7CQX0"/>